<dbReference type="CDD" id="cd09276">
    <property type="entry name" value="Rnase_HI_RT_non_LTR"/>
    <property type="match status" value="1"/>
</dbReference>
<name>M5C6F0_THACB</name>
<dbReference type="EMBL" id="CAOJ01013439">
    <property type="protein sequence ID" value="CCO34650.1"/>
    <property type="molecule type" value="Genomic_DNA"/>
</dbReference>
<reference evidence="2 3" key="1">
    <citation type="journal article" date="2013" name="J. Biotechnol.">
        <title>Establishment and interpretation of the genome sequence of the phytopathogenic fungus Rhizoctonia solani AG1-IB isolate 7/3/14.</title>
        <authorList>
            <person name="Wibberg D.W."/>
            <person name="Jelonek L.J."/>
            <person name="Rupp O.R."/>
            <person name="Hennig M.H."/>
            <person name="Eikmeyer F.E."/>
            <person name="Goesmann A.G."/>
            <person name="Hartmann A.H."/>
            <person name="Borriss R.B."/>
            <person name="Grosch R.G."/>
            <person name="Puehler A.P."/>
            <person name="Schlueter A.S."/>
        </authorList>
    </citation>
    <scope>NUCLEOTIDE SEQUENCE [LARGE SCALE GENOMIC DNA]</scope>
    <source>
        <strain evidence="3">AG1-IB / isolate 7/3/14</strain>
    </source>
</reference>
<protein>
    <submittedName>
        <fullName evidence="2">Similar to reverse transcriptase</fullName>
    </submittedName>
</protein>
<organism evidence="2 3">
    <name type="scientific">Thanatephorus cucumeris (strain AG1-IB / isolate 7/3/14)</name>
    <name type="common">Lettuce bottom rot fungus</name>
    <name type="synonym">Rhizoctonia solani</name>
    <dbReference type="NCBI Taxonomy" id="1108050"/>
    <lineage>
        <taxon>Eukaryota</taxon>
        <taxon>Fungi</taxon>
        <taxon>Dikarya</taxon>
        <taxon>Basidiomycota</taxon>
        <taxon>Agaricomycotina</taxon>
        <taxon>Agaricomycetes</taxon>
        <taxon>Cantharellales</taxon>
        <taxon>Ceratobasidiaceae</taxon>
        <taxon>Rhizoctonia</taxon>
        <taxon>Rhizoctonia solani AG-1</taxon>
    </lineage>
</organism>
<keyword evidence="2" id="KW-0808">Transferase</keyword>
<dbReference type="HOGENOM" id="CLU_000680_26_0_1"/>
<dbReference type="SUPFAM" id="SSF53098">
    <property type="entry name" value="Ribonuclease H-like"/>
    <property type="match status" value="1"/>
</dbReference>
<evidence type="ECO:0000313" key="3">
    <source>
        <dbReference type="Proteomes" id="UP000012065"/>
    </source>
</evidence>
<dbReference type="InterPro" id="IPR002156">
    <property type="entry name" value="RNaseH_domain"/>
</dbReference>
<dbReference type="AlphaFoldDB" id="M5C6F0"/>
<dbReference type="InterPro" id="IPR036397">
    <property type="entry name" value="RNaseH_sf"/>
</dbReference>
<evidence type="ECO:0000313" key="2">
    <source>
        <dbReference type="EMBL" id="CCO34650.1"/>
    </source>
</evidence>
<evidence type="ECO:0000259" key="1">
    <source>
        <dbReference type="PROSITE" id="PS50879"/>
    </source>
</evidence>
<feature type="domain" description="RNase H type-1" evidence="1">
    <location>
        <begin position="209"/>
        <end position="353"/>
    </location>
</feature>
<comment type="caution">
    <text evidence="2">The sequence shown here is derived from an EMBL/GenBank/DDBJ whole genome shotgun (WGS) entry which is preliminary data.</text>
</comment>
<dbReference type="GO" id="GO:0003964">
    <property type="term" value="F:RNA-directed DNA polymerase activity"/>
    <property type="evidence" value="ECO:0007669"/>
    <property type="project" value="UniProtKB-KW"/>
</dbReference>
<dbReference type="Proteomes" id="UP000012065">
    <property type="component" value="Unassembled WGS sequence"/>
</dbReference>
<dbReference type="GO" id="GO:0004523">
    <property type="term" value="F:RNA-DNA hybrid ribonuclease activity"/>
    <property type="evidence" value="ECO:0007669"/>
    <property type="project" value="InterPro"/>
</dbReference>
<gene>
    <name evidence="2" type="ORF">BN14_08754</name>
</gene>
<accession>M5C6F0</accession>
<dbReference type="GO" id="GO:0003676">
    <property type="term" value="F:nucleic acid binding"/>
    <property type="evidence" value="ECO:0007669"/>
    <property type="project" value="InterPro"/>
</dbReference>
<dbReference type="InterPro" id="IPR012337">
    <property type="entry name" value="RNaseH-like_sf"/>
</dbReference>
<proteinExistence type="predicted"/>
<keyword evidence="2" id="KW-0695">RNA-directed DNA polymerase</keyword>
<keyword evidence="2" id="KW-0548">Nucleotidyltransferase</keyword>
<dbReference type="PROSITE" id="PS50879">
    <property type="entry name" value="RNASE_H_1"/>
    <property type="match status" value="1"/>
</dbReference>
<dbReference type="Gene3D" id="3.30.420.10">
    <property type="entry name" value="Ribonuclease H-like superfamily/Ribonuclease H"/>
    <property type="match status" value="1"/>
</dbReference>
<sequence>MANKANAVLAGLRMLGDTVKGLLVKHACILYIACIRPILTYGSLLWFHGHKQKTLANPIQKSQNARIQWLTGAFKTTPTDALHHLASIPPIIQYLRKLNVNAASKLQAIPKLAEVTQRLPQSWDTHNHSIPQLPEPKKHPRVTPSPITRLVSLSHPLSKFRTPYLNPPWVPDNPFADRLTLALPPGGTSKEQRVKIAENANRLINALTHKGTLVGFLDGSKGVHSGVCKVGVGYSIVWRSLEVARFSGGIGPRAGVFDAEMIGLALAARRSARFAKTHNIWKIHLFLDNQAAVCMINRLDSHSAQFASIMFRKSIHKFLQGHQDRSVVIQWIPGHSKIPGNERADALTNAGLAATPVPIFNRTTTWAKGRATQAVAREWRASWSKNNHSETVRKHIPRPPSLKLHHIFNSNILPRSVSYRLVHIMTGHG</sequence>